<dbReference type="RefSeq" id="WP_238276522.1">
    <property type="nucleotide sequence ID" value="NZ_BPQL01000016.1"/>
</dbReference>
<name>A0ABV2L8U0_9HYPH</name>
<gene>
    <name evidence="1" type="ORF">ABID43_002694</name>
</gene>
<dbReference type="EMBL" id="JBEPMM010000006">
    <property type="protein sequence ID" value="MET3693150.1"/>
    <property type="molecule type" value="Genomic_DNA"/>
</dbReference>
<organism evidence="1 2">
    <name type="scientific">Methylobacterium goesingense</name>
    <dbReference type="NCBI Taxonomy" id="243690"/>
    <lineage>
        <taxon>Bacteria</taxon>
        <taxon>Pseudomonadati</taxon>
        <taxon>Pseudomonadota</taxon>
        <taxon>Alphaproteobacteria</taxon>
        <taxon>Hyphomicrobiales</taxon>
        <taxon>Methylobacteriaceae</taxon>
        <taxon>Methylobacterium</taxon>
    </lineage>
</organism>
<protein>
    <submittedName>
        <fullName evidence="1">Uncharacterized protein</fullName>
    </submittedName>
</protein>
<accession>A0ABV2L8U0</accession>
<keyword evidence="2" id="KW-1185">Reference proteome</keyword>
<comment type="caution">
    <text evidence="1">The sequence shown here is derived from an EMBL/GenBank/DDBJ whole genome shotgun (WGS) entry which is preliminary data.</text>
</comment>
<reference evidence="1 2" key="1">
    <citation type="submission" date="2024-06" db="EMBL/GenBank/DDBJ databases">
        <title>Genomic Encyclopedia of Type Strains, Phase IV (KMG-IV): sequencing the most valuable type-strain genomes for metagenomic binning, comparative biology and taxonomic classification.</title>
        <authorList>
            <person name="Goeker M."/>
        </authorList>
    </citation>
    <scope>NUCLEOTIDE SEQUENCE [LARGE SCALE GENOMIC DNA]</scope>
    <source>
        <strain evidence="1 2">DSM 21331</strain>
    </source>
</reference>
<evidence type="ECO:0000313" key="1">
    <source>
        <dbReference type="EMBL" id="MET3693150.1"/>
    </source>
</evidence>
<proteinExistence type="predicted"/>
<dbReference type="Proteomes" id="UP001549145">
    <property type="component" value="Unassembled WGS sequence"/>
</dbReference>
<evidence type="ECO:0000313" key="2">
    <source>
        <dbReference type="Proteomes" id="UP001549145"/>
    </source>
</evidence>
<sequence length="57" mass="6078">MATNDTAWTLESVQQLTAMAREGIPVSVMSLKLRRPIEIVAAKLTQLGLTPAPETGA</sequence>